<evidence type="ECO:0000313" key="9">
    <source>
        <dbReference type="EMBL" id="PSS06138.1"/>
    </source>
</evidence>
<evidence type="ECO:0000256" key="3">
    <source>
        <dbReference type="ARBA" id="ARBA00022737"/>
    </source>
</evidence>
<evidence type="ECO:0000313" key="10">
    <source>
        <dbReference type="Proteomes" id="UP000241394"/>
    </source>
</evidence>
<dbReference type="PANTHER" id="PTHR33463">
    <property type="entry name" value="NB-ARC DOMAIN-CONTAINING PROTEIN-RELATED"/>
    <property type="match status" value="1"/>
</dbReference>
<evidence type="ECO:0000259" key="8">
    <source>
        <dbReference type="Pfam" id="PF23247"/>
    </source>
</evidence>
<dbReference type="Pfam" id="PF23247">
    <property type="entry name" value="LRR_RPS2"/>
    <property type="match status" value="2"/>
</dbReference>
<comment type="caution">
    <text evidence="9">The sequence shown here is derived from an EMBL/GenBank/DDBJ whole genome shotgun (WGS) entry which is preliminary data.</text>
</comment>
<dbReference type="Gene3D" id="3.80.10.10">
    <property type="entry name" value="Ribonuclease Inhibitor"/>
    <property type="match status" value="2"/>
</dbReference>
<dbReference type="GO" id="GO:0005524">
    <property type="term" value="F:ATP binding"/>
    <property type="evidence" value="ECO:0007669"/>
    <property type="project" value="UniProtKB-KW"/>
</dbReference>
<feature type="domain" description="Disease resistance protein At4g27190-like leucine-rich repeats" evidence="8">
    <location>
        <begin position="825"/>
        <end position="976"/>
    </location>
</feature>
<dbReference type="InterPro" id="IPR050905">
    <property type="entry name" value="Plant_NBS-LRR"/>
</dbReference>
<gene>
    <name evidence="9" type="ORF">CEY00_Acc19411</name>
</gene>
<dbReference type="InterPro" id="IPR036388">
    <property type="entry name" value="WH-like_DNA-bd_sf"/>
</dbReference>
<dbReference type="PANTHER" id="PTHR33463:SF169">
    <property type="entry name" value="AAA+ ATPASE DOMAIN-CONTAINING PROTEIN"/>
    <property type="match status" value="1"/>
</dbReference>
<dbReference type="GO" id="GO:0006952">
    <property type="term" value="P:defense response"/>
    <property type="evidence" value="ECO:0007669"/>
    <property type="project" value="UniProtKB-KW"/>
</dbReference>
<keyword evidence="3" id="KW-0677">Repeat</keyword>
<keyword evidence="2" id="KW-0433">Leucine-rich repeat</keyword>
<dbReference type="InterPro" id="IPR032675">
    <property type="entry name" value="LRR_dom_sf"/>
</dbReference>
<dbReference type="Gramene" id="PSS06138">
    <property type="protein sequence ID" value="PSS06138"/>
    <property type="gene ID" value="CEY00_Acc19411"/>
</dbReference>
<evidence type="ECO:0000256" key="4">
    <source>
        <dbReference type="ARBA" id="ARBA00022821"/>
    </source>
</evidence>
<evidence type="ECO:0000256" key="5">
    <source>
        <dbReference type="ARBA" id="ARBA00022840"/>
    </source>
</evidence>
<evidence type="ECO:0000256" key="6">
    <source>
        <dbReference type="SAM" id="SignalP"/>
    </source>
</evidence>
<keyword evidence="4" id="KW-0611">Plant defense</keyword>
<dbReference type="InParanoid" id="A0A2R6QDC0"/>
<sequence>MALGIFIALLMKAGGYLVEPIGRRLRYVFHYSRNVENFRKEVEKLGDMRDGTLQSLNAATRNGEEIKINIHKWLAKVDGVLAEAEGLDDEIASDKRCFGGWSADWSSRYKLGKEAAMKTANIMELQGDAQFVNISFHVPPPSIVFNNDLLTFESSESTIDEIMEALHDNKCDIVVVYGMGGLGKTTLVKEVGKRAKKLKLFDQVVMAVVSQTPDLRKIQGQLGDMLGIQFREETESGRADRLFASLKYEKSILVILDDIWKSIKLADIGIPQGEEHKGCKIILTTRGANACNAMGVNMKKIPVGFLSSEESWDLFRKYVGPVIDTSTLNDVAMEVARECQGLPLALVTVGRALRDKSLEGWKAALQRLKRSKSVNVDDTEDVFSCLKLSYEYLGDDETKFCFLLCCLFPEDYDIQIEGLARFAMGKRLFSDVDTMEEARRQTHEIIMHLKASCLLLDSDKEGCVKMHDMVRDLAIGIASRGNITFLVRAGLGLKEWPNMETFEDSMCISLMTSDIKKLPVGLKCPKLQMLLLGDNEGIEEFPEAFLRGMPELRVLDLSERVGFRSLLPVSSFSVNMSVLPSILSVLPSILTLSHSRPFLEHLRTLHLDRCKLGNISILGKLKMLEILSFFGSDIEILPWEIGELSNLRLLDLTFCQYLRIVPANVISCLSRLEELYMGCSFKRWALKGTGQERGIACLSELVSLPRLTILCVELRHVACFPNDLLLHNLHKFEVTIGFQDSVKCYPNSKSLYLREIETAIPIEVKTIIQSTEELTLFCAKEINIVPDISSCGLNDLKYLKIISCDSMFSLINANEESPPVIFAALEELHLLHLDNIRALCRGSLQTPSLRKLRILTVERCNFYVSFLPFELLNNLQSLEEVTIERCENVTICFFLPRLRTEKLLGNEEHLPLSTLKRLRLVALRSLLWMWHTKQPLASLQNLTVVEIIECGGLRYLFPHSIAQSLQQLEFLKIKECSSLERIVAKAEEGNPMDCAQAVGFPNLKIVQVEACRNLRSLLSVTTVRSLQQLNKITIIKCELLVEIISHVQEGEDEDDDEILLPKVKSFEVRDMSSLKRLCSENFSLNLPGLKDLVVDRCPMMGTFATDGPAYGLGSASKLKKVQVDGQTLSATAIQQLFSRKG</sequence>
<feature type="chain" id="PRO_5015309041" evidence="6">
    <location>
        <begin position="16"/>
        <end position="1141"/>
    </location>
</feature>
<feature type="domain" description="Disease resistance protein At4g27190-like leucine-rich repeats" evidence="8">
    <location>
        <begin position="999"/>
        <end position="1100"/>
    </location>
</feature>
<dbReference type="OrthoDB" id="3794806at2759"/>
<feature type="domain" description="NB-ARC" evidence="7">
    <location>
        <begin position="156"/>
        <end position="321"/>
    </location>
</feature>
<keyword evidence="5" id="KW-0547">Nucleotide-binding</keyword>
<dbReference type="GO" id="GO:0043531">
    <property type="term" value="F:ADP binding"/>
    <property type="evidence" value="ECO:0007669"/>
    <property type="project" value="InterPro"/>
</dbReference>
<dbReference type="OMA" id="ICIKRES"/>
<dbReference type="Gene3D" id="3.40.50.300">
    <property type="entry name" value="P-loop containing nucleotide triphosphate hydrolases"/>
    <property type="match status" value="1"/>
</dbReference>
<evidence type="ECO:0000259" key="7">
    <source>
        <dbReference type="Pfam" id="PF00931"/>
    </source>
</evidence>
<name>A0A2R6QDC0_ACTCC</name>
<dbReference type="InterPro" id="IPR042197">
    <property type="entry name" value="Apaf_helical"/>
</dbReference>
<organism evidence="9 10">
    <name type="scientific">Actinidia chinensis var. chinensis</name>
    <name type="common">Chinese soft-hair kiwi</name>
    <dbReference type="NCBI Taxonomy" id="1590841"/>
    <lineage>
        <taxon>Eukaryota</taxon>
        <taxon>Viridiplantae</taxon>
        <taxon>Streptophyta</taxon>
        <taxon>Embryophyta</taxon>
        <taxon>Tracheophyta</taxon>
        <taxon>Spermatophyta</taxon>
        <taxon>Magnoliopsida</taxon>
        <taxon>eudicotyledons</taxon>
        <taxon>Gunneridae</taxon>
        <taxon>Pentapetalae</taxon>
        <taxon>asterids</taxon>
        <taxon>Ericales</taxon>
        <taxon>Actinidiaceae</taxon>
        <taxon>Actinidia</taxon>
    </lineage>
</organism>
<evidence type="ECO:0000256" key="2">
    <source>
        <dbReference type="ARBA" id="ARBA00022614"/>
    </source>
</evidence>
<dbReference type="Gene3D" id="1.10.10.10">
    <property type="entry name" value="Winged helix-like DNA-binding domain superfamily/Winged helix DNA-binding domain"/>
    <property type="match status" value="1"/>
</dbReference>
<proteinExistence type="inferred from homology"/>
<evidence type="ECO:0000256" key="1">
    <source>
        <dbReference type="ARBA" id="ARBA00008894"/>
    </source>
</evidence>
<dbReference type="STRING" id="1590841.A0A2R6QDC0"/>
<dbReference type="Proteomes" id="UP000241394">
    <property type="component" value="Chromosome LG17"/>
</dbReference>
<keyword evidence="5" id="KW-0067">ATP-binding</keyword>
<dbReference type="EMBL" id="NKQK01000017">
    <property type="protein sequence ID" value="PSS06138.1"/>
    <property type="molecule type" value="Genomic_DNA"/>
</dbReference>
<protein>
    <submittedName>
        <fullName evidence="9">Disease resistance protein</fullName>
    </submittedName>
</protein>
<keyword evidence="10" id="KW-1185">Reference proteome</keyword>
<keyword evidence="6" id="KW-0732">Signal</keyword>
<dbReference type="InterPro" id="IPR002182">
    <property type="entry name" value="NB-ARC"/>
</dbReference>
<dbReference type="AlphaFoldDB" id="A0A2R6QDC0"/>
<reference evidence="9 10" key="1">
    <citation type="submission" date="2017-07" db="EMBL/GenBank/DDBJ databases">
        <title>An improved, manually edited Actinidia chinensis var. chinensis (kiwifruit) genome highlights the challenges associated with draft genomes and gene prediction in plants.</title>
        <authorList>
            <person name="Pilkington S."/>
            <person name="Crowhurst R."/>
            <person name="Hilario E."/>
            <person name="Nardozza S."/>
            <person name="Fraser L."/>
            <person name="Peng Y."/>
            <person name="Gunaseelan K."/>
            <person name="Simpson R."/>
            <person name="Tahir J."/>
            <person name="Deroles S."/>
            <person name="Templeton K."/>
            <person name="Luo Z."/>
            <person name="Davy M."/>
            <person name="Cheng C."/>
            <person name="Mcneilage M."/>
            <person name="Scaglione D."/>
            <person name="Liu Y."/>
            <person name="Zhang Q."/>
            <person name="Datson P."/>
            <person name="De Silva N."/>
            <person name="Gardiner S."/>
            <person name="Bassett H."/>
            <person name="Chagne D."/>
            <person name="Mccallum J."/>
            <person name="Dzierzon H."/>
            <person name="Deng C."/>
            <person name="Wang Y.-Y."/>
            <person name="Barron N."/>
            <person name="Manako K."/>
            <person name="Bowen J."/>
            <person name="Foster T."/>
            <person name="Erridge Z."/>
            <person name="Tiffin H."/>
            <person name="Waite C."/>
            <person name="Davies K."/>
            <person name="Grierson E."/>
            <person name="Laing W."/>
            <person name="Kirk R."/>
            <person name="Chen X."/>
            <person name="Wood M."/>
            <person name="Montefiori M."/>
            <person name="Brummell D."/>
            <person name="Schwinn K."/>
            <person name="Catanach A."/>
            <person name="Fullerton C."/>
            <person name="Li D."/>
            <person name="Meiyalaghan S."/>
            <person name="Nieuwenhuizen N."/>
            <person name="Read N."/>
            <person name="Prakash R."/>
            <person name="Hunter D."/>
            <person name="Zhang H."/>
            <person name="Mckenzie M."/>
            <person name="Knabel M."/>
            <person name="Harris A."/>
            <person name="Allan A."/>
            <person name="Chen A."/>
            <person name="Janssen B."/>
            <person name="Plunkett B."/>
            <person name="Dwamena C."/>
            <person name="Voogd C."/>
            <person name="Leif D."/>
            <person name="Lafferty D."/>
            <person name="Souleyre E."/>
            <person name="Varkonyi-Gasic E."/>
            <person name="Gambi F."/>
            <person name="Hanley J."/>
            <person name="Yao J.-L."/>
            <person name="Cheung J."/>
            <person name="David K."/>
            <person name="Warren B."/>
            <person name="Marsh K."/>
            <person name="Snowden K."/>
            <person name="Lin-Wang K."/>
            <person name="Brian L."/>
            <person name="Martinez-Sanchez M."/>
            <person name="Wang M."/>
            <person name="Ileperuma N."/>
            <person name="Macnee N."/>
            <person name="Campin R."/>
            <person name="Mcatee P."/>
            <person name="Drummond R."/>
            <person name="Espley R."/>
            <person name="Ireland H."/>
            <person name="Wu R."/>
            <person name="Atkinson R."/>
            <person name="Karunairetnam S."/>
            <person name="Bulley S."/>
            <person name="Chunkath S."/>
            <person name="Hanley Z."/>
            <person name="Storey R."/>
            <person name="Thrimawithana A."/>
            <person name="Thomson S."/>
            <person name="David C."/>
            <person name="Testolin R."/>
        </authorList>
    </citation>
    <scope>NUCLEOTIDE SEQUENCE [LARGE SCALE GENOMIC DNA]</scope>
    <source>
        <strain evidence="10">cv. Red5</strain>
        <tissue evidence="9">Young leaf</tissue>
    </source>
</reference>
<dbReference type="Gene3D" id="1.10.8.430">
    <property type="entry name" value="Helical domain of apoptotic protease-activating factors"/>
    <property type="match status" value="1"/>
</dbReference>
<accession>A0A2R6QDC0</accession>
<feature type="signal peptide" evidence="6">
    <location>
        <begin position="1"/>
        <end position="15"/>
    </location>
</feature>
<comment type="similarity">
    <text evidence="1">Belongs to the disease resistance NB-LRR family.</text>
</comment>
<dbReference type="InterPro" id="IPR057135">
    <property type="entry name" value="At4g27190-like_LRR"/>
</dbReference>
<dbReference type="InterPro" id="IPR027417">
    <property type="entry name" value="P-loop_NTPase"/>
</dbReference>
<dbReference type="PRINTS" id="PR00364">
    <property type="entry name" value="DISEASERSIST"/>
</dbReference>
<dbReference type="Pfam" id="PF00931">
    <property type="entry name" value="NB-ARC"/>
    <property type="match status" value="1"/>
</dbReference>
<dbReference type="FunFam" id="3.40.50.300:FF:001091">
    <property type="entry name" value="Probable disease resistance protein At1g61300"/>
    <property type="match status" value="1"/>
</dbReference>
<dbReference type="SUPFAM" id="SSF52540">
    <property type="entry name" value="P-loop containing nucleoside triphosphate hydrolases"/>
    <property type="match status" value="1"/>
</dbReference>
<dbReference type="SUPFAM" id="SSF52058">
    <property type="entry name" value="L domain-like"/>
    <property type="match status" value="2"/>
</dbReference>
<reference evidence="10" key="2">
    <citation type="journal article" date="2018" name="BMC Genomics">
        <title>A manually annotated Actinidia chinensis var. chinensis (kiwifruit) genome highlights the challenges associated with draft genomes and gene prediction in plants.</title>
        <authorList>
            <person name="Pilkington S.M."/>
            <person name="Crowhurst R."/>
            <person name="Hilario E."/>
            <person name="Nardozza S."/>
            <person name="Fraser L."/>
            <person name="Peng Y."/>
            <person name="Gunaseelan K."/>
            <person name="Simpson R."/>
            <person name="Tahir J."/>
            <person name="Deroles S.C."/>
            <person name="Templeton K."/>
            <person name="Luo Z."/>
            <person name="Davy M."/>
            <person name="Cheng C."/>
            <person name="McNeilage M."/>
            <person name="Scaglione D."/>
            <person name="Liu Y."/>
            <person name="Zhang Q."/>
            <person name="Datson P."/>
            <person name="De Silva N."/>
            <person name="Gardiner S.E."/>
            <person name="Bassett H."/>
            <person name="Chagne D."/>
            <person name="McCallum J."/>
            <person name="Dzierzon H."/>
            <person name="Deng C."/>
            <person name="Wang Y.Y."/>
            <person name="Barron L."/>
            <person name="Manako K."/>
            <person name="Bowen J."/>
            <person name="Foster T.M."/>
            <person name="Erridge Z.A."/>
            <person name="Tiffin H."/>
            <person name="Waite C.N."/>
            <person name="Davies K.M."/>
            <person name="Grierson E.P."/>
            <person name="Laing W.A."/>
            <person name="Kirk R."/>
            <person name="Chen X."/>
            <person name="Wood M."/>
            <person name="Montefiori M."/>
            <person name="Brummell D.A."/>
            <person name="Schwinn K.E."/>
            <person name="Catanach A."/>
            <person name="Fullerton C."/>
            <person name="Li D."/>
            <person name="Meiyalaghan S."/>
            <person name="Nieuwenhuizen N."/>
            <person name="Read N."/>
            <person name="Prakash R."/>
            <person name="Hunter D."/>
            <person name="Zhang H."/>
            <person name="McKenzie M."/>
            <person name="Knabel M."/>
            <person name="Harris A."/>
            <person name="Allan A.C."/>
            <person name="Gleave A."/>
            <person name="Chen A."/>
            <person name="Janssen B.J."/>
            <person name="Plunkett B."/>
            <person name="Ampomah-Dwamena C."/>
            <person name="Voogd C."/>
            <person name="Leif D."/>
            <person name="Lafferty D."/>
            <person name="Souleyre E.J.F."/>
            <person name="Varkonyi-Gasic E."/>
            <person name="Gambi F."/>
            <person name="Hanley J."/>
            <person name="Yao J.L."/>
            <person name="Cheung J."/>
            <person name="David K.M."/>
            <person name="Warren B."/>
            <person name="Marsh K."/>
            <person name="Snowden K.C."/>
            <person name="Lin-Wang K."/>
            <person name="Brian L."/>
            <person name="Martinez-Sanchez M."/>
            <person name="Wang M."/>
            <person name="Ileperuma N."/>
            <person name="Macnee N."/>
            <person name="Campin R."/>
            <person name="McAtee P."/>
            <person name="Drummond R.S.M."/>
            <person name="Espley R.V."/>
            <person name="Ireland H.S."/>
            <person name="Wu R."/>
            <person name="Atkinson R.G."/>
            <person name="Karunairetnam S."/>
            <person name="Bulley S."/>
            <person name="Chunkath S."/>
            <person name="Hanley Z."/>
            <person name="Storey R."/>
            <person name="Thrimawithana A.H."/>
            <person name="Thomson S."/>
            <person name="David C."/>
            <person name="Testolin R."/>
            <person name="Huang H."/>
            <person name="Hellens R.P."/>
            <person name="Schaffer R.J."/>
        </authorList>
    </citation>
    <scope>NUCLEOTIDE SEQUENCE [LARGE SCALE GENOMIC DNA]</scope>
    <source>
        <strain evidence="10">cv. Red5</strain>
    </source>
</reference>